<accession>A0A1V2I8R3</accession>
<comment type="caution">
    <text evidence="3">The sequence shown here is derived from an EMBL/GenBank/DDBJ whole genome shotgun (WGS) entry which is preliminary data.</text>
</comment>
<dbReference type="SUPFAM" id="SSF49299">
    <property type="entry name" value="PKD domain"/>
    <property type="match status" value="1"/>
</dbReference>
<evidence type="ECO:0000256" key="1">
    <source>
        <dbReference type="SAM" id="MobiDB-lite"/>
    </source>
</evidence>
<feature type="compositionally biased region" description="Pro residues" evidence="1">
    <location>
        <begin position="431"/>
        <end position="461"/>
    </location>
</feature>
<feature type="compositionally biased region" description="Pro residues" evidence="1">
    <location>
        <begin position="492"/>
        <end position="525"/>
    </location>
</feature>
<name>A0A1V2I8R3_9ACTN</name>
<evidence type="ECO:0000259" key="2">
    <source>
        <dbReference type="PROSITE" id="PS50093"/>
    </source>
</evidence>
<gene>
    <name evidence="3" type="ORF">BL253_18350</name>
</gene>
<dbReference type="InterPro" id="IPR011047">
    <property type="entry name" value="Quinoprotein_ADH-like_sf"/>
</dbReference>
<feature type="compositionally biased region" description="Low complexity" evidence="1">
    <location>
        <begin position="420"/>
        <end position="430"/>
    </location>
</feature>
<feature type="region of interest" description="Disordered" evidence="1">
    <location>
        <begin position="607"/>
        <end position="700"/>
    </location>
</feature>
<dbReference type="PRINTS" id="PR01217">
    <property type="entry name" value="PRICHEXTENSN"/>
</dbReference>
<dbReference type="RefSeq" id="WP_076818394.1">
    <property type="nucleotide sequence ID" value="NZ_MOMC01000037.1"/>
</dbReference>
<dbReference type="InterPro" id="IPR035986">
    <property type="entry name" value="PKD_dom_sf"/>
</dbReference>
<dbReference type="SUPFAM" id="SSF50998">
    <property type="entry name" value="Quinoprotein alcohol dehydrogenase-like"/>
    <property type="match status" value="1"/>
</dbReference>
<dbReference type="Gene3D" id="2.60.40.10">
    <property type="entry name" value="Immunoglobulins"/>
    <property type="match status" value="1"/>
</dbReference>
<proteinExistence type="predicted"/>
<feature type="compositionally biased region" description="Low complexity" evidence="1">
    <location>
        <begin position="462"/>
        <end position="491"/>
    </location>
</feature>
<dbReference type="InterPro" id="IPR000601">
    <property type="entry name" value="PKD_dom"/>
</dbReference>
<feature type="compositionally biased region" description="Pro residues" evidence="1">
    <location>
        <begin position="624"/>
        <end position="688"/>
    </location>
</feature>
<dbReference type="STRING" id="1834516.BL253_18350"/>
<keyword evidence="4" id="KW-1185">Reference proteome</keyword>
<dbReference type="Pfam" id="PF00801">
    <property type="entry name" value="PKD"/>
    <property type="match status" value="1"/>
</dbReference>
<dbReference type="SMART" id="SM00089">
    <property type="entry name" value="PKD"/>
    <property type="match status" value="1"/>
</dbReference>
<dbReference type="InterPro" id="IPR015943">
    <property type="entry name" value="WD40/YVTN_repeat-like_dom_sf"/>
</dbReference>
<protein>
    <recommendedName>
        <fullName evidence="2">PKD domain-containing protein</fullName>
    </recommendedName>
</protein>
<evidence type="ECO:0000313" key="3">
    <source>
        <dbReference type="EMBL" id="ONH28803.1"/>
    </source>
</evidence>
<dbReference type="GO" id="GO:0005975">
    <property type="term" value="P:carbohydrate metabolic process"/>
    <property type="evidence" value="ECO:0007669"/>
    <property type="project" value="UniProtKB-ARBA"/>
</dbReference>
<dbReference type="OrthoDB" id="3203237at2"/>
<reference evidence="4" key="1">
    <citation type="submission" date="2016-10" db="EMBL/GenBank/DDBJ databases">
        <title>Frankia sp. NRRL B-16386 Genome sequencing.</title>
        <authorList>
            <person name="Ghodhbane-Gtari F."/>
            <person name="Swanson E."/>
            <person name="Gueddou A."/>
            <person name="Hezbri K."/>
            <person name="Ktari K."/>
            <person name="Nouioui I."/>
            <person name="Morris K."/>
            <person name="Simpson S."/>
            <person name="Abebe-Akele F."/>
            <person name="Thomas K."/>
            <person name="Gtari M."/>
            <person name="Tisa L.S."/>
        </authorList>
    </citation>
    <scope>NUCLEOTIDE SEQUENCE [LARGE SCALE GENOMIC DNA]</scope>
    <source>
        <strain evidence="4">NRRL B-16386</strain>
    </source>
</reference>
<evidence type="ECO:0000313" key="4">
    <source>
        <dbReference type="Proteomes" id="UP000188929"/>
    </source>
</evidence>
<feature type="region of interest" description="Disordered" evidence="1">
    <location>
        <begin position="371"/>
        <end position="531"/>
    </location>
</feature>
<feature type="domain" description="PKD" evidence="2">
    <location>
        <begin position="559"/>
        <end position="623"/>
    </location>
</feature>
<dbReference type="PROSITE" id="PS50093">
    <property type="entry name" value="PKD"/>
    <property type="match status" value="1"/>
</dbReference>
<dbReference type="EMBL" id="MOMC01000037">
    <property type="protein sequence ID" value="ONH28803.1"/>
    <property type="molecule type" value="Genomic_DNA"/>
</dbReference>
<dbReference type="Proteomes" id="UP000188929">
    <property type="component" value="Unassembled WGS sequence"/>
</dbReference>
<organism evidence="3 4">
    <name type="scientific">Pseudofrankia asymbiotica</name>
    <dbReference type="NCBI Taxonomy" id="1834516"/>
    <lineage>
        <taxon>Bacteria</taxon>
        <taxon>Bacillati</taxon>
        <taxon>Actinomycetota</taxon>
        <taxon>Actinomycetes</taxon>
        <taxon>Frankiales</taxon>
        <taxon>Frankiaceae</taxon>
        <taxon>Pseudofrankia</taxon>
    </lineage>
</organism>
<feature type="compositionally biased region" description="Pro residues" evidence="1">
    <location>
        <begin position="401"/>
        <end position="419"/>
    </location>
</feature>
<sequence length="783" mass="79260">MNDHVLARRRAIPSPWLVWLPRLLLALVLVGAVAGLAVALARPEEVPRRAVDLDDASAWLVSSTVGQAVLVDGTSGQIVTRVDIGGHGSVGTQEGTDAFVSSTDGTVLRIDGTTYRVNLPTSPFSGRGEPLTLFPAPAALFAVSQARGVVFVVDPRTLRVRATVAVHATIRDGAVLADGSNRLWIVDAATGDLLRVDGDGRQSRAGTVDPAWTRLISVSGRPVAVDLAAGQARPIEADGVTGPGVCVDAAKDGSVVVAGAGPAPPPGQLRAEAARWIFVASQRSGLLFLSDLATGTCDDVIDLDVAGHRLGQPVEAAGLVFVPDLTTSRVIVVDLAGRKVKATANVPVAPDKPFELQRAGSVVFFNDPAGSTAGVIQPSGTVTTVEKYGPESTGADDEPADAPPPPPTPTSSTPPPSPTEPATTPPATARPTPPKVPPASPPAATPSPPPVVPPVPPPAAPAPRQTSPEAPRPPRTTSAAPTATPSPSAPVVAPPPIPTPTGAPPTSAPPVAVPSPAATVPPPANGPTARLNVSQASGIAPLPVRLDASGSSAAGPAVPIVSYNFMAGPGGSVTQTTGNQASAVVDLTFDTPGTWLVTVRVTDAAGNSAQSTPIQVTVRAPQTTQPPPVPSTTPPPPPPTTTSPPPPPPPTTTSPPAPPRTTSPPPPTTTSPPPPRTTTPAPPPPTTAKPPSTFTEVTGNTGSPTFATVHFVGPNTPRIGVNVAVQVRCRTTGDAVEDGNTWFYLVTTGVAAGRYAPADNFYNDGSTSGGHNNVFVDTKVPLC</sequence>
<dbReference type="InterPro" id="IPR013783">
    <property type="entry name" value="Ig-like_fold"/>
</dbReference>
<dbReference type="AlphaFoldDB" id="A0A1V2I8R3"/>
<dbReference type="InterPro" id="IPR022409">
    <property type="entry name" value="PKD/Chitinase_dom"/>
</dbReference>
<dbReference type="Gene3D" id="2.130.10.10">
    <property type="entry name" value="YVTN repeat-like/Quinoprotein amine dehydrogenase"/>
    <property type="match status" value="1"/>
</dbReference>